<dbReference type="OrthoDB" id="7833622at2"/>
<reference evidence="2" key="1">
    <citation type="submission" date="2016-10" db="EMBL/GenBank/DDBJ databases">
        <authorList>
            <person name="Varghese N."/>
            <person name="Submissions S."/>
        </authorList>
    </citation>
    <scope>NUCLEOTIDE SEQUENCE [LARGE SCALE GENOMIC DNA]</scope>
    <source>
        <strain evidence="2">DSM 10146</strain>
    </source>
</reference>
<dbReference type="EMBL" id="FNAV01000003">
    <property type="protein sequence ID" value="SDE37874.1"/>
    <property type="molecule type" value="Genomic_DNA"/>
</dbReference>
<protein>
    <submittedName>
        <fullName evidence="1">Uncharacterized protein</fullName>
    </submittedName>
</protein>
<dbReference type="Proteomes" id="UP000198994">
    <property type="component" value="Unassembled WGS sequence"/>
</dbReference>
<dbReference type="AlphaFoldDB" id="A0A1G7CER4"/>
<evidence type="ECO:0000313" key="1">
    <source>
        <dbReference type="EMBL" id="SDE37874.1"/>
    </source>
</evidence>
<proteinExistence type="predicted"/>
<organism evidence="1 2">
    <name type="scientific">Salipiger thiooxidans</name>
    <dbReference type="NCBI Taxonomy" id="282683"/>
    <lineage>
        <taxon>Bacteria</taxon>
        <taxon>Pseudomonadati</taxon>
        <taxon>Pseudomonadota</taxon>
        <taxon>Alphaproteobacteria</taxon>
        <taxon>Rhodobacterales</taxon>
        <taxon>Roseobacteraceae</taxon>
        <taxon>Salipiger</taxon>
    </lineage>
</organism>
<accession>A0A1G7CER4</accession>
<name>A0A1G7CER4_9RHOB</name>
<dbReference type="STRING" id="282683.SAMN04488105_103106"/>
<keyword evidence="2" id="KW-1185">Reference proteome</keyword>
<sequence length="412" mass="42311">MEQVFGNWARAGWGEAGWGDLRIGVEGDPGGAPAEARSLCSVAGPVRVRGYGEGAASDAPRLGSEHGLPEHALVLSADNAASDIDEFVQMPTLATALAHGDAQDEAAHDEPHDSSDAELQLITSRRMGGASLARMETDGSVRNLRNAAVSLGHVVTLEIVEEFEEDFHITPAEGQWLIPSWIERGAVFPGDPGLEAAPVSSGFSSTDAGGHEGIEPVGAVVAAALGVVTADTGDDAPAVGASGAHHPVTLQVVLHVVGHAGQERPELDLATAADAEAKGGHASDDGVLRPLPVSLEADGAPVFSVSAAPVPDLPERAATVLSLVGGTGWGGDDDDFHFRSHAEVVHQASHPAVAAEAPDGDGQGWDAVADQDGFVWREEPSHPAGTEHAPEVMADVLDLFATTAPDADAMSW</sequence>
<evidence type="ECO:0000313" key="2">
    <source>
        <dbReference type="Proteomes" id="UP000198994"/>
    </source>
</evidence>
<gene>
    <name evidence="1" type="ORF">SAMN04488105_103106</name>
</gene>
<dbReference type="RefSeq" id="WP_089956161.1">
    <property type="nucleotide sequence ID" value="NZ_FNAV01000003.1"/>
</dbReference>